<accession>A0ABN7P9N2</accession>
<dbReference type="PANTHER" id="PTHR18834:SF2">
    <property type="entry name" value="STEROID RECEPTOR RNA ACTIVATOR 1"/>
    <property type="match status" value="1"/>
</dbReference>
<reference evidence="3" key="1">
    <citation type="submission" date="2021-03" db="EMBL/GenBank/DDBJ databases">
        <authorList>
            <person name="Tran Van P."/>
        </authorList>
    </citation>
    <scope>NUCLEOTIDE SEQUENCE</scope>
</reference>
<evidence type="ECO:0000313" key="4">
    <source>
        <dbReference type="Proteomes" id="UP001153148"/>
    </source>
</evidence>
<comment type="caution">
    <text evidence="3">The sequence shown here is derived from an EMBL/GenBank/DDBJ whole genome shotgun (WGS) entry which is preliminary data.</text>
</comment>
<feature type="region of interest" description="Disordered" evidence="1">
    <location>
        <begin position="1"/>
        <end position="22"/>
    </location>
</feature>
<evidence type="ECO:0000313" key="3">
    <source>
        <dbReference type="EMBL" id="CAG2062293.1"/>
    </source>
</evidence>
<dbReference type="EMBL" id="CAJPIN010019537">
    <property type="protein sequence ID" value="CAG2062293.1"/>
    <property type="molecule type" value="Genomic_DNA"/>
</dbReference>
<keyword evidence="4" id="KW-1185">Reference proteome</keyword>
<evidence type="ECO:0000259" key="2">
    <source>
        <dbReference type="Pfam" id="PF07304"/>
    </source>
</evidence>
<dbReference type="Gene3D" id="1.20.940.10">
    <property type="entry name" value="Functional domain of the splicing factor Prp18"/>
    <property type="match status" value="1"/>
</dbReference>
<sequence>MPPLPPVSALPPSSSLPSYKPEEAASNYGLELTLPPVLSKQEGIERVMANLTSVLESASEDIKKNKEEICRRLDAMKKMWDEDILKPEIHQRLLTLSDALKGGDGVLADQIHIGLMVDHVSLCSPWMAGVRYLIHHVKNQTQACETGEEES</sequence>
<gene>
    <name evidence="3" type="ORF">TPAB3V08_LOCUS9244</name>
</gene>
<dbReference type="InterPro" id="IPR040243">
    <property type="entry name" value="Steroid_recept_RNA_1"/>
</dbReference>
<dbReference type="InterPro" id="IPR009917">
    <property type="entry name" value="SRA1/Sec31"/>
</dbReference>
<protein>
    <recommendedName>
        <fullName evidence="2">SRA1/Sec31 domain-containing protein</fullName>
    </recommendedName>
</protein>
<proteinExistence type="predicted"/>
<dbReference type="Pfam" id="PF07304">
    <property type="entry name" value="SRA1"/>
    <property type="match status" value="1"/>
</dbReference>
<name>A0ABN7P9N2_TIMPD</name>
<organism evidence="3 4">
    <name type="scientific">Timema podura</name>
    <name type="common">Walking stick</name>
    <dbReference type="NCBI Taxonomy" id="61482"/>
    <lineage>
        <taxon>Eukaryota</taxon>
        <taxon>Metazoa</taxon>
        <taxon>Ecdysozoa</taxon>
        <taxon>Arthropoda</taxon>
        <taxon>Hexapoda</taxon>
        <taxon>Insecta</taxon>
        <taxon>Pterygota</taxon>
        <taxon>Neoptera</taxon>
        <taxon>Polyneoptera</taxon>
        <taxon>Phasmatodea</taxon>
        <taxon>Timematodea</taxon>
        <taxon>Timematoidea</taxon>
        <taxon>Timematidae</taxon>
        <taxon>Timema</taxon>
    </lineage>
</organism>
<feature type="domain" description="SRA1/Sec31" evidence="2">
    <location>
        <begin position="9"/>
        <end position="140"/>
    </location>
</feature>
<dbReference type="PANTHER" id="PTHR18834">
    <property type="entry name" value="STEROID RECEPTOR RNA ACTIVATOR 1"/>
    <property type="match status" value="1"/>
</dbReference>
<dbReference type="Proteomes" id="UP001153148">
    <property type="component" value="Unassembled WGS sequence"/>
</dbReference>
<evidence type="ECO:0000256" key="1">
    <source>
        <dbReference type="SAM" id="MobiDB-lite"/>
    </source>
</evidence>